<evidence type="ECO:0008006" key="3">
    <source>
        <dbReference type="Google" id="ProtNLM"/>
    </source>
</evidence>
<reference evidence="2" key="1">
    <citation type="submission" date="2021-01" db="EMBL/GenBank/DDBJ databases">
        <authorList>
            <person name="Corre E."/>
            <person name="Pelletier E."/>
            <person name="Niang G."/>
            <person name="Scheremetjew M."/>
            <person name="Finn R."/>
            <person name="Kale V."/>
            <person name="Holt S."/>
            <person name="Cochrane G."/>
            <person name="Meng A."/>
            <person name="Brown T."/>
            <person name="Cohen L."/>
        </authorList>
    </citation>
    <scope>NUCLEOTIDE SEQUENCE</scope>
    <source>
        <strain evidence="2">CCMP147</strain>
    </source>
</reference>
<feature type="compositionally biased region" description="Pro residues" evidence="1">
    <location>
        <begin position="24"/>
        <end position="37"/>
    </location>
</feature>
<accession>A0A7R9VMR5</accession>
<sequence>MPRSRRGGGGGSMFGSRKKAAPAKPRPAPPAPAPAAHPPAQQSGGGGMMSGIGSTIAQGMAFGTGSAIAHRAVGAVAGSFGGGGEEAPQDSVAGAAPADAYGQQQQMQQMAGPCDQDKQMFFECLQMNKGDQESCRFLYDTLQTCQRNQTQYQM</sequence>
<dbReference type="GO" id="GO:0005634">
    <property type="term" value="C:nucleus"/>
    <property type="evidence" value="ECO:0007669"/>
    <property type="project" value="TreeGrafter"/>
</dbReference>
<feature type="region of interest" description="Disordered" evidence="1">
    <location>
        <begin position="81"/>
        <end position="101"/>
    </location>
</feature>
<dbReference type="InterPro" id="IPR055304">
    <property type="entry name" value="CHCHD2/10-like"/>
</dbReference>
<dbReference type="PANTHER" id="PTHR13523">
    <property type="entry name" value="COILED-COIL-HELIX-COILED-COIL-HELIX DOMAIN CONTAINING 2/NUR77"/>
    <property type="match status" value="1"/>
</dbReference>
<feature type="region of interest" description="Disordered" evidence="1">
    <location>
        <begin position="1"/>
        <end position="54"/>
    </location>
</feature>
<protein>
    <recommendedName>
        <fullName evidence="3">CHCH domain-containing protein</fullName>
    </recommendedName>
</protein>
<proteinExistence type="predicted"/>
<dbReference type="PANTHER" id="PTHR13523:SF2">
    <property type="entry name" value="COILED-COIL-HELIX-COILED-COIL-HELIX DOMAIN CONTAINING 2, ISOFORM A-RELATED"/>
    <property type="match status" value="1"/>
</dbReference>
<dbReference type="GO" id="GO:0005739">
    <property type="term" value="C:mitochondrion"/>
    <property type="evidence" value="ECO:0007669"/>
    <property type="project" value="TreeGrafter"/>
</dbReference>
<evidence type="ECO:0000256" key="1">
    <source>
        <dbReference type="SAM" id="MobiDB-lite"/>
    </source>
</evidence>
<dbReference type="AlphaFoldDB" id="A0A7R9VMR5"/>
<dbReference type="EMBL" id="HBED01008845">
    <property type="protein sequence ID" value="CAD8299287.1"/>
    <property type="molecule type" value="Transcribed_RNA"/>
</dbReference>
<dbReference type="GO" id="GO:0007005">
    <property type="term" value="P:mitochondrion organization"/>
    <property type="evidence" value="ECO:0007669"/>
    <property type="project" value="InterPro"/>
</dbReference>
<dbReference type="SUPFAM" id="SSF47072">
    <property type="entry name" value="Cysteine alpha-hairpin motif"/>
    <property type="match status" value="1"/>
</dbReference>
<name>A0A7R9VMR5_9STRA</name>
<dbReference type="InterPro" id="IPR009069">
    <property type="entry name" value="Cys_alpha_HP_mot_SF"/>
</dbReference>
<evidence type="ECO:0000313" key="2">
    <source>
        <dbReference type="EMBL" id="CAD8299287.1"/>
    </source>
</evidence>
<organism evidence="2">
    <name type="scientific">Pseudictyota dubia</name>
    <dbReference type="NCBI Taxonomy" id="2749911"/>
    <lineage>
        <taxon>Eukaryota</taxon>
        <taxon>Sar</taxon>
        <taxon>Stramenopiles</taxon>
        <taxon>Ochrophyta</taxon>
        <taxon>Bacillariophyta</taxon>
        <taxon>Mediophyceae</taxon>
        <taxon>Biddulphiophycidae</taxon>
        <taxon>Eupodiscales</taxon>
        <taxon>Odontellaceae</taxon>
        <taxon>Pseudictyota</taxon>
    </lineage>
</organism>
<gene>
    <name evidence="2" type="ORF">TDUB1175_LOCUS4355</name>
</gene>